<feature type="region of interest" description="Disordered" evidence="1">
    <location>
        <begin position="19"/>
        <end position="55"/>
    </location>
</feature>
<dbReference type="EMBL" id="WHUW01000072">
    <property type="protein sequence ID" value="KAF8428505.1"/>
    <property type="molecule type" value="Genomic_DNA"/>
</dbReference>
<reference evidence="2" key="1">
    <citation type="submission" date="2019-10" db="EMBL/GenBank/DDBJ databases">
        <authorList>
            <consortium name="DOE Joint Genome Institute"/>
            <person name="Kuo A."/>
            <person name="Miyauchi S."/>
            <person name="Kiss E."/>
            <person name="Drula E."/>
            <person name="Kohler A."/>
            <person name="Sanchez-Garcia M."/>
            <person name="Andreopoulos B."/>
            <person name="Barry K.W."/>
            <person name="Bonito G."/>
            <person name="Buee M."/>
            <person name="Carver A."/>
            <person name="Chen C."/>
            <person name="Cichocki N."/>
            <person name="Clum A."/>
            <person name="Culley D."/>
            <person name="Crous P.W."/>
            <person name="Fauchery L."/>
            <person name="Girlanda M."/>
            <person name="Hayes R."/>
            <person name="Keri Z."/>
            <person name="LaButti K."/>
            <person name="Lipzen A."/>
            <person name="Lombard V."/>
            <person name="Magnuson J."/>
            <person name="Maillard F."/>
            <person name="Morin E."/>
            <person name="Murat C."/>
            <person name="Nolan M."/>
            <person name="Ohm R."/>
            <person name="Pangilinan J."/>
            <person name="Pereira M."/>
            <person name="Perotto S."/>
            <person name="Peter M."/>
            <person name="Riley R."/>
            <person name="Sitrit Y."/>
            <person name="Stielow B."/>
            <person name="Szollosi G."/>
            <person name="Zifcakova L."/>
            <person name="Stursova M."/>
            <person name="Spatafora J.W."/>
            <person name="Tedersoo L."/>
            <person name="Vaario L.-M."/>
            <person name="Yamada A."/>
            <person name="Yan M."/>
            <person name="Wang P."/>
            <person name="Xu J."/>
            <person name="Bruns T."/>
            <person name="Baldrian P."/>
            <person name="Vilgalys R."/>
            <person name="Henrissat B."/>
            <person name="Grigoriev I.V."/>
            <person name="Hibbett D."/>
            <person name="Nagy L.G."/>
            <person name="Martin F.M."/>
        </authorList>
    </citation>
    <scope>NUCLEOTIDE SEQUENCE</scope>
    <source>
        <strain evidence="2">BED1</strain>
    </source>
</reference>
<proteinExistence type="predicted"/>
<name>A0AAD4BGY7_BOLED</name>
<evidence type="ECO:0000313" key="3">
    <source>
        <dbReference type="Proteomes" id="UP001194468"/>
    </source>
</evidence>
<feature type="compositionally biased region" description="Basic and acidic residues" evidence="1">
    <location>
        <begin position="46"/>
        <end position="55"/>
    </location>
</feature>
<dbReference type="AlphaFoldDB" id="A0AAD4BGY7"/>
<evidence type="ECO:0000313" key="2">
    <source>
        <dbReference type="EMBL" id="KAF8428505.1"/>
    </source>
</evidence>
<accession>A0AAD4BGY7</accession>
<comment type="caution">
    <text evidence="2">The sequence shown here is derived from an EMBL/GenBank/DDBJ whole genome shotgun (WGS) entry which is preliminary data.</text>
</comment>
<dbReference type="Proteomes" id="UP001194468">
    <property type="component" value="Unassembled WGS sequence"/>
</dbReference>
<evidence type="ECO:0000256" key="1">
    <source>
        <dbReference type="SAM" id="MobiDB-lite"/>
    </source>
</evidence>
<organism evidence="2 3">
    <name type="scientific">Boletus edulis BED1</name>
    <dbReference type="NCBI Taxonomy" id="1328754"/>
    <lineage>
        <taxon>Eukaryota</taxon>
        <taxon>Fungi</taxon>
        <taxon>Dikarya</taxon>
        <taxon>Basidiomycota</taxon>
        <taxon>Agaricomycotina</taxon>
        <taxon>Agaricomycetes</taxon>
        <taxon>Agaricomycetidae</taxon>
        <taxon>Boletales</taxon>
        <taxon>Boletineae</taxon>
        <taxon>Boletaceae</taxon>
        <taxon>Boletoideae</taxon>
        <taxon>Boletus</taxon>
    </lineage>
</organism>
<protein>
    <submittedName>
        <fullName evidence="2">Uncharacterized protein</fullName>
    </submittedName>
</protein>
<gene>
    <name evidence="2" type="ORF">L210DRAFT_3120442</name>
</gene>
<keyword evidence="3" id="KW-1185">Reference proteome</keyword>
<reference evidence="2" key="2">
    <citation type="journal article" date="2020" name="Nat. Commun.">
        <title>Large-scale genome sequencing of mycorrhizal fungi provides insights into the early evolution of symbiotic traits.</title>
        <authorList>
            <person name="Miyauchi S."/>
            <person name="Kiss E."/>
            <person name="Kuo A."/>
            <person name="Drula E."/>
            <person name="Kohler A."/>
            <person name="Sanchez-Garcia M."/>
            <person name="Morin E."/>
            <person name="Andreopoulos B."/>
            <person name="Barry K.W."/>
            <person name="Bonito G."/>
            <person name="Buee M."/>
            <person name="Carver A."/>
            <person name="Chen C."/>
            <person name="Cichocki N."/>
            <person name="Clum A."/>
            <person name="Culley D."/>
            <person name="Crous P.W."/>
            <person name="Fauchery L."/>
            <person name="Girlanda M."/>
            <person name="Hayes R.D."/>
            <person name="Keri Z."/>
            <person name="LaButti K."/>
            <person name="Lipzen A."/>
            <person name="Lombard V."/>
            <person name="Magnuson J."/>
            <person name="Maillard F."/>
            <person name="Murat C."/>
            <person name="Nolan M."/>
            <person name="Ohm R.A."/>
            <person name="Pangilinan J."/>
            <person name="Pereira M.F."/>
            <person name="Perotto S."/>
            <person name="Peter M."/>
            <person name="Pfister S."/>
            <person name="Riley R."/>
            <person name="Sitrit Y."/>
            <person name="Stielow J.B."/>
            <person name="Szollosi G."/>
            <person name="Zifcakova L."/>
            <person name="Stursova M."/>
            <person name="Spatafora J.W."/>
            <person name="Tedersoo L."/>
            <person name="Vaario L.M."/>
            <person name="Yamada A."/>
            <person name="Yan M."/>
            <person name="Wang P."/>
            <person name="Xu J."/>
            <person name="Bruns T."/>
            <person name="Baldrian P."/>
            <person name="Vilgalys R."/>
            <person name="Dunand C."/>
            <person name="Henrissat B."/>
            <person name="Grigoriev I.V."/>
            <person name="Hibbett D."/>
            <person name="Nagy L.G."/>
            <person name="Martin F.M."/>
        </authorList>
    </citation>
    <scope>NUCLEOTIDE SEQUENCE</scope>
    <source>
        <strain evidence="2">BED1</strain>
    </source>
</reference>
<sequence>MQSASVASKCLGARLSTRNAAGSANPFSVHGAPRSPSNVPLPYSPSHEDRGHYRL</sequence>